<dbReference type="InterPro" id="IPR051703">
    <property type="entry name" value="NF-kappa-B_Signaling_Reg"/>
</dbReference>
<dbReference type="InterPro" id="IPR011604">
    <property type="entry name" value="PDDEXK-like_dom_sf"/>
</dbReference>
<protein>
    <recommendedName>
        <fullName evidence="5">YqaJ viral recombinase domain-containing protein</fullName>
    </recommendedName>
</protein>
<dbReference type="Pfam" id="PF20700">
    <property type="entry name" value="Mutator"/>
    <property type="match status" value="1"/>
</dbReference>
<dbReference type="Proteomes" id="UP001160148">
    <property type="component" value="Unassembled WGS sequence"/>
</dbReference>
<dbReference type="Gene3D" id="3.90.320.10">
    <property type="match status" value="1"/>
</dbReference>
<organism evidence="3 4">
    <name type="scientific">Macrosiphum euphorbiae</name>
    <name type="common">potato aphid</name>
    <dbReference type="NCBI Taxonomy" id="13131"/>
    <lineage>
        <taxon>Eukaryota</taxon>
        <taxon>Metazoa</taxon>
        <taxon>Ecdysozoa</taxon>
        <taxon>Arthropoda</taxon>
        <taxon>Hexapoda</taxon>
        <taxon>Insecta</taxon>
        <taxon>Pterygota</taxon>
        <taxon>Neoptera</taxon>
        <taxon>Paraneoptera</taxon>
        <taxon>Hemiptera</taxon>
        <taxon>Sternorrhyncha</taxon>
        <taxon>Aphidomorpha</taxon>
        <taxon>Aphidoidea</taxon>
        <taxon>Aphididae</taxon>
        <taxon>Macrosiphini</taxon>
        <taxon>Macrosiphum</taxon>
    </lineage>
</organism>
<dbReference type="InterPro" id="IPR049012">
    <property type="entry name" value="Mutator_transp_dom"/>
</dbReference>
<dbReference type="PANTHER" id="PTHR46609">
    <property type="entry name" value="EXONUCLEASE, PHAGE-TYPE/RECB, C-TERMINAL DOMAIN-CONTAINING PROTEIN"/>
    <property type="match status" value="1"/>
</dbReference>
<evidence type="ECO:0000259" key="2">
    <source>
        <dbReference type="Pfam" id="PF20700"/>
    </source>
</evidence>
<dbReference type="EMBL" id="CARXXK010000060">
    <property type="protein sequence ID" value="CAI6369780.1"/>
    <property type="molecule type" value="Genomic_DNA"/>
</dbReference>
<feature type="domain" description="Mutator-like transposase" evidence="2">
    <location>
        <begin position="147"/>
        <end position="509"/>
    </location>
</feature>
<dbReference type="InterPro" id="IPR011335">
    <property type="entry name" value="Restrct_endonuc-II-like"/>
</dbReference>
<feature type="domain" description="YqaJ viral recombinase" evidence="1">
    <location>
        <begin position="703"/>
        <end position="849"/>
    </location>
</feature>
<keyword evidence="4" id="KW-1185">Reference proteome</keyword>
<dbReference type="SUPFAM" id="SSF52980">
    <property type="entry name" value="Restriction endonuclease-like"/>
    <property type="match status" value="1"/>
</dbReference>
<name>A0AAV0XMR4_9HEMI</name>
<reference evidence="3 4" key="1">
    <citation type="submission" date="2023-01" db="EMBL/GenBank/DDBJ databases">
        <authorList>
            <person name="Whitehead M."/>
        </authorList>
    </citation>
    <scope>NUCLEOTIDE SEQUENCE [LARGE SCALE GENOMIC DNA]</scope>
</reference>
<evidence type="ECO:0008006" key="5">
    <source>
        <dbReference type="Google" id="ProtNLM"/>
    </source>
</evidence>
<dbReference type="GO" id="GO:0006281">
    <property type="term" value="P:DNA repair"/>
    <property type="evidence" value="ECO:0007669"/>
    <property type="project" value="UniProtKB-ARBA"/>
</dbReference>
<dbReference type="PANTHER" id="PTHR46609:SF8">
    <property type="entry name" value="YQAJ VIRAL RECOMBINASE DOMAIN-CONTAINING PROTEIN"/>
    <property type="match status" value="1"/>
</dbReference>
<evidence type="ECO:0000313" key="3">
    <source>
        <dbReference type="EMBL" id="CAI6369780.1"/>
    </source>
</evidence>
<accession>A0AAV0XMR4</accession>
<evidence type="ECO:0000259" key="1">
    <source>
        <dbReference type="Pfam" id="PF09588"/>
    </source>
</evidence>
<sequence length="915" mass="105288">MGKDWRFGRKARCKLSAPRLKKHRLNNLQSKLKKSDIDQSCDDQEKTQLVSENVLIDDIMKNIELTTETRQYIVILFRANEEFVMTDEMYECMPSTSTPKENNFKNKLTNDYSSICHYNDFELSNKPDSSLNNTRNMLLNDNTEPSGRRLVDIGYFFNEIKNIKHEAFHCTFSNLKFEQEIRHGFQSTFILKCEVCGLKEKIFTENPENPKNLDVNMAFTTGVINTGQGFTQLQELSSVLNMPCMANKLYQKCHNKISDSMYEVAFEEMKAAGVEEAKNALEKGEVDELGRPCITVVADGAWSKRSYKTNYNALSGVATIIGYYTKKVLFMGVRNKYCVICEIALKSGKPIRSHTCYKNWSGTSTSMESDIIVEGFKESITMHNLIYAKLIGDGDSSVTKKLHIAKPYGPNFKVVKIECTNHIMRNYINRLREMTTKRKSSEGHIVPGSLRQILKDRLRKLRSGVTMAIQYRMEQNYTHNEKVNFLKKDIMNGPYHVFGLHTNCNKYFCKKKNNEINYVPDMQLCGLFSDIMSALHLLAHHSSSLIYGVNNNCVEGYNSLVAKFVGGKRINFSLKGSYQTRCSAAVISQNAGPLLIRNLHKKITNYSPGKFTKSFIDKKLRTISLRRKATVKRLFKSRSKVTKFSGPDKDYGDIDTELECDQLNLDPQEFENKKIEFLEKLKKTKDQILQIAKATTGQFQCQEWLKERQIRLTASNFGKICKLRPNTSRNNILVSLLYTKFEGNESTKYGIQHEPFAISEFENIMKIKIHPAGLFIDPEFQFLAASPDGLIDTDALVEIKCPSSISQMTPTEAIENGTIKWACLKNGELFLKENHNYFYQVQGQLHIAQKLYGYFVIWSPKGLLFQKIKKDDSFFKNKMESFLSVFYYNHMLPEILNPKLIDKKRIIVHKFNRYV</sequence>
<dbReference type="CDD" id="cd22343">
    <property type="entry name" value="PDDEXK_lambda_exonuclease-like"/>
    <property type="match status" value="1"/>
</dbReference>
<dbReference type="InterPro" id="IPR019080">
    <property type="entry name" value="YqaJ_viral_recombinase"/>
</dbReference>
<gene>
    <name evidence="3" type="ORF">MEUPH1_LOCUS23977</name>
</gene>
<comment type="caution">
    <text evidence="3">The sequence shown here is derived from an EMBL/GenBank/DDBJ whole genome shotgun (WGS) entry which is preliminary data.</text>
</comment>
<dbReference type="Pfam" id="PF09588">
    <property type="entry name" value="YqaJ"/>
    <property type="match status" value="1"/>
</dbReference>
<dbReference type="AlphaFoldDB" id="A0AAV0XMR4"/>
<evidence type="ECO:0000313" key="4">
    <source>
        <dbReference type="Proteomes" id="UP001160148"/>
    </source>
</evidence>
<proteinExistence type="predicted"/>